<evidence type="ECO:0000256" key="5">
    <source>
        <dbReference type="SAM" id="Coils"/>
    </source>
</evidence>
<reference evidence="7 8" key="1">
    <citation type="submission" date="2019-09" db="EMBL/GenBank/DDBJ databases">
        <title>Whole-genome sequence of the purple sulfur bacterium Thiohalocapsa marina DSM 19078.</title>
        <authorList>
            <person name="Kyndt J.A."/>
            <person name="Meyer T.E."/>
        </authorList>
    </citation>
    <scope>NUCLEOTIDE SEQUENCE [LARGE SCALE GENOMIC DNA]</scope>
    <source>
        <strain evidence="7 8">DSM 19078</strain>
    </source>
</reference>
<keyword evidence="4 6" id="KW-0472">Membrane</keyword>
<feature type="transmembrane region" description="Helical" evidence="6">
    <location>
        <begin position="275"/>
        <end position="293"/>
    </location>
</feature>
<evidence type="ECO:0000256" key="3">
    <source>
        <dbReference type="ARBA" id="ARBA00022989"/>
    </source>
</evidence>
<comment type="subcellular location">
    <subcellularLocation>
        <location evidence="1">Cell membrane</location>
        <topology evidence="1">Multi-pass membrane protein</topology>
    </subcellularLocation>
</comment>
<accession>A0A5M8FNM8</accession>
<feature type="transmembrane region" description="Helical" evidence="6">
    <location>
        <begin position="175"/>
        <end position="198"/>
    </location>
</feature>
<feature type="transmembrane region" description="Helical" evidence="6">
    <location>
        <begin position="37"/>
        <end position="62"/>
    </location>
</feature>
<evidence type="ECO:0000313" key="8">
    <source>
        <dbReference type="Proteomes" id="UP000322981"/>
    </source>
</evidence>
<dbReference type="InterPro" id="IPR036640">
    <property type="entry name" value="ABC1_TM_sf"/>
</dbReference>
<feature type="coiled-coil region" evidence="5">
    <location>
        <begin position="208"/>
        <end position="235"/>
    </location>
</feature>
<evidence type="ECO:0000256" key="2">
    <source>
        <dbReference type="ARBA" id="ARBA00022692"/>
    </source>
</evidence>
<protein>
    <submittedName>
        <fullName evidence="7">Uncharacterized protein</fullName>
    </submittedName>
</protein>
<gene>
    <name evidence="7" type="ORF">F2Q65_06920</name>
</gene>
<dbReference type="GO" id="GO:0005886">
    <property type="term" value="C:plasma membrane"/>
    <property type="evidence" value="ECO:0007669"/>
    <property type="project" value="UniProtKB-SubCell"/>
</dbReference>
<dbReference type="EMBL" id="VWXX01000006">
    <property type="protein sequence ID" value="KAA6186084.1"/>
    <property type="molecule type" value="Genomic_DNA"/>
</dbReference>
<feature type="transmembrane region" description="Helical" evidence="6">
    <location>
        <begin position="299"/>
        <end position="315"/>
    </location>
</feature>
<evidence type="ECO:0000256" key="4">
    <source>
        <dbReference type="ARBA" id="ARBA00023136"/>
    </source>
</evidence>
<evidence type="ECO:0000256" key="6">
    <source>
        <dbReference type="SAM" id="Phobius"/>
    </source>
</evidence>
<organism evidence="7 8">
    <name type="scientific">Thiohalocapsa marina</name>
    <dbReference type="NCBI Taxonomy" id="424902"/>
    <lineage>
        <taxon>Bacteria</taxon>
        <taxon>Pseudomonadati</taxon>
        <taxon>Pseudomonadota</taxon>
        <taxon>Gammaproteobacteria</taxon>
        <taxon>Chromatiales</taxon>
        <taxon>Chromatiaceae</taxon>
        <taxon>Thiohalocapsa</taxon>
    </lineage>
</organism>
<feature type="transmembrane region" description="Helical" evidence="6">
    <location>
        <begin position="82"/>
        <end position="103"/>
    </location>
</feature>
<dbReference type="AlphaFoldDB" id="A0A5M8FNM8"/>
<dbReference type="RefSeq" id="WP_150091760.1">
    <property type="nucleotide sequence ID" value="NZ_VWXX01000006.1"/>
</dbReference>
<evidence type="ECO:0000256" key="1">
    <source>
        <dbReference type="ARBA" id="ARBA00004651"/>
    </source>
</evidence>
<name>A0A5M8FNM8_9GAMM</name>
<dbReference type="Proteomes" id="UP000322981">
    <property type="component" value="Unassembled WGS sequence"/>
</dbReference>
<keyword evidence="5" id="KW-0175">Coiled coil</keyword>
<dbReference type="SUPFAM" id="SSF90123">
    <property type="entry name" value="ABC transporter transmembrane region"/>
    <property type="match status" value="1"/>
</dbReference>
<keyword evidence="2 6" id="KW-0812">Transmembrane</keyword>
<feature type="transmembrane region" description="Helical" evidence="6">
    <location>
        <begin position="138"/>
        <end position="155"/>
    </location>
</feature>
<dbReference type="GO" id="GO:0005524">
    <property type="term" value="F:ATP binding"/>
    <property type="evidence" value="ECO:0007669"/>
    <property type="project" value="InterPro"/>
</dbReference>
<evidence type="ECO:0000313" key="7">
    <source>
        <dbReference type="EMBL" id="KAA6186084.1"/>
    </source>
</evidence>
<comment type="caution">
    <text evidence="7">The sequence shown here is derived from an EMBL/GenBank/DDBJ whole genome shotgun (WGS) entry which is preliminary data.</text>
</comment>
<sequence length="371" mass="40220">MKLIIHPSISRLREFLLPVTLVLGTFAPRQTKTLTKIGLLGILASALNAAGYLALMPLIGFATQDGVDLALGPWSLPANVTLLWLLIGLIVLLMVAALQVDYLRYQLALRLVRGTANAAALRGLEMTGGLQRRKQRRLAVHDVLGSVAFACGILMRQLATGLSDLLELMVFLSVLLWLSPGFTAIFLIGAALAALLYARSLGSVTGAISDTQSLAARAREEINALAEDLEAERADPDRNEHWDGRVRAMLRTGPVADLMASKLHIRREMKRGPMLVEYLFPVALVVFPLLMLTTGDPDNSLSTLLAPAVTYLLLLRKAIGLLQRLAGQFMFVGRIHPLLQCYADLQQGVSSPRCPFARKAGSAAEDEGDVL</sequence>
<keyword evidence="8" id="KW-1185">Reference proteome</keyword>
<dbReference type="OrthoDB" id="9831955at2"/>
<proteinExistence type="predicted"/>
<keyword evidence="3 6" id="KW-1133">Transmembrane helix</keyword>